<keyword evidence="6 12" id="KW-0347">Helicase</keyword>
<dbReference type="Gene3D" id="3.40.50.300">
    <property type="entry name" value="P-loop containing nucleotide triphosphate hydrolases"/>
    <property type="match status" value="2"/>
</dbReference>
<keyword evidence="13" id="KW-1185">Reference proteome</keyword>
<keyword evidence="7" id="KW-0067">ATP-binding</keyword>
<comment type="similarity">
    <text evidence="1">Belongs to the DEAD box helicase family. DEAH subfamily.</text>
</comment>
<dbReference type="Pfam" id="PF00271">
    <property type="entry name" value="Helicase_C"/>
    <property type="match status" value="1"/>
</dbReference>
<dbReference type="GO" id="GO:0071013">
    <property type="term" value="C:catalytic step 2 spliceosome"/>
    <property type="evidence" value="ECO:0007669"/>
    <property type="project" value="TreeGrafter"/>
</dbReference>
<evidence type="ECO:0000259" key="11">
    <source>
        <dbReference type="PROSITE" id="PS51194"/>
    </source>
</evidence>
<dbReference type="PROSITE" id="PS51194">
    <property type="entry name" value="HELICASE_CTER"/>
    <property type="match status" value="1"/>
</dbReference>
<dbReference type="InterPro" id="IPR011545">
    <property type="entry name" value="DEAD/DEAH_box_helicase_dom"/>
</dbReference>
<evidence type="ECO:0000256" key="6">
    <source>
        <dbReference type="ARBA" id="ARBA00022806"/>
    </source>
</evidence>
<dbReference type="FunFam" id="3.40.50.300:FF:000615">
    <property type="entry name" value="pre-mRNA-splicing factor ATP-dependent RNA helicase DEAH7"/>
    <property type="match status" value="1"/>
</dbReference>
<dbReference type="GO" id="GO:0016787">
    <property type="term" value="F:hydrolase activity"/>
    <property type="evidence" value="ECO:0007669"/>
    <property type="project" value="UniProtKB-KW"/>
</dbReference>
<proteinExistence type="inferred from homology"/>
<dbReference type="CDD" id="cd18791">
    <property type="entry name" value="SF2_C_RHA"/>
    <property type="match status" value="1"/>
</dbReference>
<evidence type="ECO:0000256" key="9">
    <source>
        <dbReference type="SAM" id="MobiDB-lite"/>
    </source>
</evidence>
<evidence type="ECO:0000256" key="4">
    <source>
        <dbReference type="ARBA" id="ARBA00022741"/>
    </source>
</evidence>
<feature type="region of interest" description="Disordered" evidence="9">
    <location>
        <begin position="85"/>
        <end position="114"/>
    </location>
</feature>
<evidence type="ECO:0000256" key="7">
    <source>
        <dbReference type="ARBA" id="ARBA00022840"/>
    </source>
</evidence>
<dbReference type="EC" id="3.6.4.13" evidence="2"/>
<dbReference type="Pfam" id="PF21010">
    <property type="entry name" value="HA2_C"/>
    <property type="match status" value="1"/>
</dbReference>
<evidence type="ECO:0000259" key="10">
    <source>
        <dbReference type="PROSITE" id="PS51192"/>
    </source>
</evidence>
<gene>
    <name evidence="12" type="ORF">Ocin01_10854</name>
</gene>
<evidence type="ECO:0000256" key="8">
    <source>
        <dbReference type="ARBA" id="ARBA00047984"/>
    </source>
</evidence>
<dbReference type="PROSITE" id="PS00690">
    <property type="entry name" value="DEAH_ATP_HELICASE"/>
    <property type="match status" value="1"/>
</dbReference>
<keyword evidence="3" id="KW-0507">mRNA processing</keyword>
<evidence type="ECO:0000313" key="12">
    <source>
        <dbReference type="EMBL" id="ODM95829.1"/>
    </source>
</evidence>
<dbReference type="OrthoDB" id="10253254at2759"/>
<dbReference type="Gene3D" id="1.10.10.2130">
    <property type="entry name" value="DEAH helicase family, winged-helix domain"/>
    <property type="match status" value="1"/>
</dbReference>
<evidence type="ECO:0000256" key="2">
    <source>
        <dbReference type="ARBA" id="ARBA00012552"/>
    </source>
</evidence>
<name>A0A1D2MRV2_ORCCI</name>
<dbReference type="SMART" id="SM00490">
    <property type="entry name" value="HELICc"/>
    <property type="match status" value="1"/>
</dbReference>
<dbReference type="InterPro" id="IPR001650">
    <property type="entry name" value="Helicase_C-like"/>
</dbReference>
<dbReference type="GO" id="GO:0003723">
    <property type="term" value="F:RNA binding"/>
    <property type="evidence" value="ECO:0007669"/>
    <property type="project" value="TreeGrafter"/>
</dbReference>
<dbReference type="FunFam" id="3.40.50.300:FF:000145">
    <property type="entry name" value="probable ATP-dependent RNA helicase DHX40"/>
    <property type="match status" value="1"/>
</dbReference>
<dbReference type="InterPro" id="IPR011709">
    <property type="entry name" value="DEAD-box_helicase_OB_fold"/>
</dbReference>
<feature type="compositionally biased region" description="Low complexity" evidence="9">
    <location>
        <begin position="93"/>
        <end position="104"/>
    </location>
</feature>
<dbReference type="InterPro" id="IPR027417">
    <property type="entry name" value="P-loop_NTPase"/>
</dbReference>
<accession>A0A1D2MRV2</accession>
<dbReference type="SUPFAM" id="SSF52540">
    <property type="entry name" value="P-loop containing nucleoside triphosphate hydrolases"/>
    <property type="match status" value="1"/>
</dbReference>
<evidence type="ECO:0000256" key="5">
    <source>
        <dbReference type="ARBA" id="ARBA00022801"/>
    </source>
</evidence>
<dbReference type="GO" id="GO:0005524">
    <property type="term" value="F:ATP binding"/>
    <property type="evidence" value="ECO:0007669"/>
    <property type="project" value="UniProtKB-KW"/>
</dbReference>
<feature type="domain" description="Helicase C-terminal" evidence="11">
    <location>
        <begin position="416"/>
        <end position="591"/>
    </location>
</feature>
<dbReference type="Pfam" id="PF07717">
    <property type="entry name" value="OB_NTP_bind"/>
    <property type="match status" value="1"/>
</dbReference>
<dbReference type="GO" id="GO:0003724">
    <property type="term" value="F:RNA helicase activity"/>
    <property type="evidence" value="ECO:0007669"/>
    <property type="project" value="UniProtKB-EC"/>
</dbReference>
<dbReference type="PROSITE" id="PS51192">
    <property type="entry name" value="HELICASE_ATP_BIND_1"/>
    <property type="match status" value="1"/>
</dbReference>
<reference evidence="12 13" key="1">
    <citation type="journal article" date="2016" name="Genome Biol. Evol.">
        <title>Gene Family Evolution Reflects Adaptation to Soil Environmental Stressors in the Genome of the Collembolan Orchesella cincta.</title>
        <authorList>
            <person name="Faddeeva-Vakhrusheva A."/>
            <person name="Derks M.F."/>
            <person name="Anvar S.Y."/>
            <person name="Agamennone V."/>
            <person name="Suring W."/>
            <person name="Smit S."/>
            <person name="van Straalen N.M."/>
            <person name="Roelofs D."/>
        </authorList>
    </citation>
    <scope>NUCLEOTIDE SEQUENCE [LARGE SCALE GENOMIC DNA]</scope>
    <source>
        <tissue evidence="12">Mixed pool</tissue>
    </source>
</reference>
<dbReference type="GO" id="GO:0000390">
    <property type="term" value="P:spliceosomal complex disassembly"/>
    <property type="evidence" value="ECO:0007669"/>
    <property type="project" value="TreeGrafter"/>
</dbReference>
<dbReference type="InterPro" id="IPR014001">
    <property type="entry name" value="Helicase_ATP-bd"/>
</dbReference>
<organism evidence="12 13">
    <name type="scientific">Orchesella cincta</name>
    <name type="common">Springtail</name>
    <name type="synonym">Podura cincta</name>
    <dbReference type="NCBI Taxonomy" id="48709"/>
    <lineage>
        <taxon>Eukaryota</taxon>
        <taxon>Metazoa</taxon>
        <taxon>Ecdysozoa</taxon>
        <taxon>Arthropoda</taxon>
        <taxon>Hexapoda</taxon>
        <taxon>Collembola</taxon>
        <taxon>Entomobryomorpha</taxon>
        <taxon>Entomobryoidea</taxon>
        <taxon>Orchesellidae</taxon>
        <taxon>Orchesellinae</taxon>
        <taxon>Orchesella</taxon>
    </lineage>
</organism>
<dbReference type="FunFam" id="1.10.10.2130:FF:000001">
    <property type="entry name" value="Pre-mRNA-splicing factor ATP-dependent RNA helicase"/>
    <property type="match status" value="1"/>
</dbReference>
<comment type="catalytic activity">
    <reaction evidence="8">
        <text>ATP + H2O = ADP + phosphate + H(+)</text>
        <dbReference type="Rhea" id="RHEA:13065"/>
        <dbReference type="ChEBI" id="CHEBI:15377"/>
        <dbReference type="ChEBI" id="CHEBI:15378"/>
        <dbReference type="ChEBI" id="CHEBI:30616"/>
        <dbReference type="ChEBI" id="CHEBI:43474"/>
        <dbReference type="ChEBI" id="CHEBI:456216"/>
        <dbReference type="EC" id="3.6.4.13"/>
    </reaction>
</comment>
<dbReference type="InterPro" id="IPR002464">
    <property type="entry name" value="DNA/RNA_helicase_DEAH_CS"/>
</dbReference>
<protein>
    <recommendedName>
        <fullName evidence="2">RNA helicase</fullName>
        <ecNumber evidence="2">3.6.4.13</ecNumber>
    </recommendedName>
</protein>
<keyword evidence="4" id="KW-0547">Nucleotide-binding</keyword>
<keyword evidence="5" id="KW-0378">Hydrolase</keyword>
<dbReference type="PANTHER" id="PTHR18934:SF99">
    <property type="entry name" value="ATP-DEPENDENT RNA HELICASE DHX37-RELATED"/>
    <property type="match status" value="1"/>
</dbReference>
<dbReference type="SMART" id="SM00487">
    <property type="entry name" value="DEXDc"/>
    <property type="match status" value="1"/>
</dbReference>
<comment type="caution">
    <text evidence="12">The sequence shown here is derived from an EMBL/GenBank/DDBJ whole genome shotgun (WGS) entry which is preliminary data.</text>
</comment>
<dbReference type="EMBL" id="LJIJ01000615">
    <property type="protein sequence ID" value="ODM95829.1"/>
    <property type="molecule type" value="Genomic_DNA"/>
</dbReference>
<sequence>MTSSKNDKLNELLSRLQMNVNESAPTLIPARQTSETTNSATNSVRPILQSVFKEEIVGSGSQSVNQQNGVDSLGGHNTFLQNETHVPKHQREGPNGNRNGPIRNGTKEKKNHYKKEHVHGYKAKEIRPQVDAEVLNLTKNGVMANVKVEQQPSGGEIGPSASVVSPLAALFSKFQADRDAEAQLQAQELEKLKQTEVEAAAKKDFNRKNVPRKILEQMRKLPIYSSKNKLIELLQNNQMVVVMGETGSGKSTQIPQYLVEAGFSTSGKIGITQPRRVAAKALAERVSIECGVKVGTRVGYAVRFDKCVSGNTIIKYMTDGMLVKEFSQEPLLEAYSVIIIDEAHERSIHTDICFGLLKRAAISRPDLKIIISSATLDSQKISAYFNNAPILKVPGKGYDVELVYETVPFGDYIQRSVDTVFRIHRHEPRGDVLVFLTGQDEIDYVWELLESGMTLRGLNPSELLILPCCGALPFEDQQKIFEEPPVGCRKIVLATNIAETSITIDGIVYVVDCGHFKQNNYNARTGIDSLLKIQITKFQAIQRAGRAGRTRAGKCFRLYTEKEYLSFKQAAIPEIQRGNVESVVLDLLSMGIKNILEFDFMDSPSMEALMGALEQLKWPGCSDEVLTIVSLLSTQYQNIFNRAKKKRALADAKKAYFNDSEGDHFTLLKVYNEWGRNNFREDWCRFNCVQFRSLCEAFEVRQELRDILLSHNLDEVSCGPRKECIQKAFAAGYFRRVARKKQLGHAYETLPLTSILTRDDVFLHPSSALFHIKPHPQWIIFHEVMKTSKAYIRGAIIIKHEWIKEYAPDFAKKLSETYGISF</sequence>
<evidence type="ECO:0000313" key="13">
    <source>
        <dbReference type="Proteomes" id="UP000094527"/>
    </source>
</evidence>
<dbReference type="InterPro" id="IPR042035">
    <property type="entry name" value="DEAH_win-hel_dom"/>
</dbReference>
<dbReference type="STRING" id="48709.A0A1D2MRV2"/>
<dbReference type="Proteomes" id="UP000094527">
    <property type="component" value="Unassembled WGS sequence"/>
</dbReference>
<feature type="domain" description="Helicase ATP-binding" evidence="10">
    <location>
        <begin position="231"/>
        <end position="394"/>
    </location>
</feature>
<dbReference type="Pfam" id="PF00270">
    <property type="entry name" value="DEAD"/>
    <property type="match status" value="1"/>
</dbReference>
<dbReference type="PANTHER" id="PTHR18934">
    <property type="entry name" value="ATP-DEPENDENT RNA HELICASE"/>
    <property type="match status" value="1"/>
</dbReference>
<evidence type="ECO:0000256" key="3">
    <source>
        <dbReference type="ARBA" id="ARBA00022664"/>
    </source>
</evidence>
<evidence type="ECO:0000256" key="1">
    <source>
        <dbReference type="ARBA" id="ARBA00008792"/>
    </source>
</evidence>
<dbReference type="AlphaFoldDB" id="A0A1D2MRV2"/>